<protein>
    <submittedName>
        <fullName evidence="9">Type I secretion outer membrane protein, TolC</fullName>
    </submittedName>
</protein>
<accession>A0A6S6SAC8</accession>
<sequence length="440" mass="47972">MKVTVKQISLGAILLSCMASVSAENLLQVYKHALDADPTLKAAEAGFLATMENKPQALAGKKPQVGLSGSTSYNLRNIENTAADGNFDNFNIGYDLSLSKSIYRKDLDAAVDSATAGVEQSRSLLEVERQGLIIRVADAYFSYLTALDSLEFARSEKQAINRQLAQVKAFFEAGRSPITDVKEAQARYDTAVAQEVAANEQLDLANEQLKAITGRYYKSLARAPLNTPLAPPAPNKIEAWTKMALENSSEIRALKYAVDVAQAEVDRQRAGKKPTVDLFAKQTGNLNRVDIDTEQFDAAVGVQLSVPLYQGGAIPSRIRQARHNLHQAQHQLEARKRLVNQQARSAYLSVISGIAQVKALKQALNSSQTAAQATQAGFEVGTRTAVDVLLSLRETFGAQRDYSSARYDYLLNQLRLKQAVGTLSNKDLQAVDKVLTVKAK</sequence>
<dbReference type="GO" id="GO:0009279">
    <property type="term" value="C:cell outer membrane"/>
    <property type="evidence" value="ECO:0007669"/>
    <property type="project" value="UniProtKB-SubCell"/>
</dbReference>
<dbReference type="Gene3D" id="1.20.1600.10">
    <property type="entry name" value="Outer membrane efflux proteins (OEP)"/>
    <property type="match status" value="1"/>
</dbReference>
<evidence type="ECO:0000256" key="7">
    <source>
        <dbReference type="ARBA" id="ARBA00023237"/>
    </source>
</evidence>
<keyword evidence="8" id="KW-0732">Signal</keyword>
<evidence type="ECO:0000256" key="1">
    <source>
        <dbReference type="ARBA" id="ARBA00004442"/>
    </source>
</evidence>
<keyword evidence="6" id="KW-0472">Membrane</keyword>
<feature type="signal peptide" evidence="8">
    <location>
        <begin position="1"/>
        <end position="23"/>
    </location>
</feature>
<dbReference type="SUPFAM" id="SSF56954">
    <property type="entry name" value="Outer membrane efflux proteins (OEP)"/>
    <property type="match status" value="1"/>
</dbReference>
<dbReference type="PROSITE" id="PS51257">
    <property type="entry name" value="PROKAR_LIPOPROTEIN"/>
    <property type="match status" value="1"/>
</dbReference>
<evidence type="ECO:0000256" key="3">
    <source>
        <dbReference type="ARBA" id="ARBA00022448"/>
    </source>
</evidence>
<keyword evidence="7" id="KW-0998">Cell outer membrane</keyword>
<dbReference type="Pfam" id="PF02321">
    <property type="entry name" value="OEP"/>
    <property type="match status" value="2"/>
</dbReference>
<keyword evidence="3" id="KW-0813">Transport</keyword>
<organism evidence="9">
    <name type="scientific">uncultured Thiotrichaceae bacterium</name>
    <dbReference type="NCBI Taxonomy" id="298394"/>
    <lineage>
        <taxon>Bacteria</taxon>
        <taxon>Pseudomonadati</taxon>
        <taxon>Pseudomonadota</taxon>
        <taxon>Gammaproteobacteria</taxon>
        <taxon>Thiotrichales</taxon>
        <taxon>Thiotrichaceae</taxon>
        <taxon>environmental samples</taxon>
    </lineage>
</organism>
<reference evidence="9" key="1">
    <citation type="submission" date="2020-01" db="EMBL/GenBank/DDBJ databases">
        <authorList>
            <person name="Meier V. D."/>
            <person name="Meier V D."/>
        </authorList>
    </citation>
    <scope>NUCLEOTIDE SEQUENCE</scope>
    <source>
        <strain evidence="9">HLG_WM_MAG_07</strain>
    </source>
</reference>
<keyword evidence="4" id="KW-1134">Transmembrane beta strand</keyword>
<dbReference type="AlphaFoldDB" id="A0A6S6SAC8"/>
<comment type="similarity">
    <text evidence="2">Belongs to the outer membrane factor (OMF) (TC 1.B.17) family.</text>
</comment>
<comment type="subcellular location">
    <subcellularLocation>
        <location evidence="1">Cell outer membrane</location>
    </subcellularLocation>
</comment>
<feature type="chain" id="PRO_5027640788" evidence="8">
    <location>
        <begin position="24"/>
        <end position="440"/>
    </location>
</feature>
<evidence type="ECO:0000256" key="8">
    <source>
        <dbReference type="SAM" id="SignalP"/>
    </source>
</evidence>
<dbReference type="GO" id="GO:0015562">
    <property type="term" value="F:efflux transmembrane transporter activity"/>
    <property type="evidence" value="ECO:0007669"/>
    <property type="project" value="InterPro"/>
</dbReference>
<evidence type="ECO:0000256" key="2">
    <source>
        <dbReference type="ARBA" id="ARBA00007613"/>
    </source>
</evidence>
<dbReference type="InterPro" id="IPR051906">
    <property type="entry name" value="TolC-like"/>
</dbReference>
<gene>
    <name evidence="9" type="ORF">HELGO_WM10903</name>
</gene>
<evidence type="ECO:0000256" key="4">
    <source>
        <dbReference type="ARBA" id="ARBA00022452"/>
    </source>
</evidence>
<dbReference type="GO" id="GO:1990281">
    <property type="term" value="C:efflux pump complex"/>
    <property type="evidence" value="ECO:0007669"/>
    <property type="project" value="TreeGrafter"/>
</dbReference>
<keyword evidence="5" id="KW-0812">Transmembrane</keyword>
<dbReference type="InterPro" id="IPR010130">
    <property type="entry name" value="T1SS_OMP_TolC"/>
</dbReference>
<evidence type="ECO:0000256" key="5">
    <source>
        <dbReference type="ARBA" id="ARBA00022692"/>
    </source>
</evidence>
<name>A0A6S6SAC8_9GAMM</name>
<dbReference type="PANTHER" id="PTHR30026:SF20">
    <property type="entry name" value="OUTER MEMBRANE PROTEIN TOLC"/>
    <property type="match status" value="1"/>
</dbReference>
<dbReference type="PANTHER" id="PTHR30026">
    <property type="entry name" value="OUTER MEMBRANE PROTEIN TOLC"/>
    <property type="match status" value="1"/>
</dbReference>
<dbReference type="GO" id="GO:0015288">
    <property type="term" value="F:porin activity"/>
    <property type="evidence" value="ECO:0007669"/>
    <property type="project" value="TreeGrafter"/>
</dbReference>
<evidence type="ECO:0000256" key="6">
    <source>
        <dbReference type="ARBA" id="ARBA00023136"/>
    </source>
</evidence>
<proteinExistence type="inferred from homology"/>
<dbReference type="InterPro" id="IPR003423">
    <property type="entry name" value="OMP_efflux"/>
</dbReference>
<dbReference type="EMBL" id="CACVAY010000012">
    <property type="protein sequence ID" value="CAA6802347.1"/>
    <property type="molecule type" value="Genomic_DNA"/>
</dbReference>
<evidence type="ECO:0000313" key="9">
    <source>
        <dbReference type="EMBL" id="CAA6802347.1"/>
    </source>
</evidence>
<dbReference type="NCBIfam" id="TIGR01844">
    <property type="entry name" value="type_I_sec_TolC"/>
    <property type="match status" value="1"/>
</dbReference>